<keyword evidence="5 9" id="KW-1133">Transmembrane helix</keyword>
<evidence type="ECO:0000313" key="12">
    <source>
        <dbReference type="RefSeq" id="XP_018105796.1"/>
    </source>
</evidence>
<dbReference type="Bgee" id="108709981">
    <property type="expression patterns" value="Expressed in zone of skin and 19 other cell types or tissues"/>
</dbReference>
<feature type="signal peptide" evidence="10">
    <location>
        <begin position="1"/>
        <end position="25"/>
    </location>
</feature>
<proteinExistence type="inferred from homology"/>
<evidence type="ECO:0000256" key="9">
    <source>
        <dbReference type="SAM" id="Phobius"/>
    </source>
</evidence>
<evidence type="ECO:0000256" key="4">
    <source>
        <dbReference type="ARBA" id="ARBA00022729"/>
    </source>
</evidence>
<dbReference type="AlphaFoldDB" id="A0A1L8HAR6"/>
<evidence type="ECO:0000256" key="10">
    <source>
        <dbReference type="SAM" id="SignalP"/>
    </source>
</evidence>
<evidence type="ECO:0000256" key="6">
    <source>
        <dbReference type="ARBA" id="ARBA00023136"/>
    </source>
</evidence>
<dbReference type="GeneID" id="108709981"/>
<keyword evidence="7" id="KW-0325">Glycoprotein</keyword>
<keyword evidence="4 10" id="KW-0732">Signal</keyword>
<keyword evidence="3 9" id="KW-0812">Transmembrane</keyword>
<evidence type="ECO:0000313" key="11">
    <source>
        <dbReference type="Proteomes" id="UP000186698"/>
    </source>
</evidence>
<dbReference type="STRING" id="8355.A0A1L8HAR6"/>
<dbReference type="PaxDb" id="8355-A0A1L8HAR6"/>
<dbReference type="KEGG" id="xla:108709981"/>
<evidence type="ECO:0000256" key="3">
    <source>
        <dbReference type="ARBA" id="ARBA00022692"/>
    </source>
</evidence>
<dbReference type="PANTHER" id="PTHR11337">
    <property type="entry name" value="MUCIN/PORIMIN"/>
    <property type="match status" value="1"/>
</dbReference>
<keyword evidence="6 9" id="KW-0472">Membrane</keyword>
<feature type="chain" id="PRO_5043747196" evidence="10">
    <location>
        <begin position="26"/>
        <end position="185"/>
    </location>
</feature>
<dbReference type="CTD" id="108709981"/>
<evidence type="ECO:0000256" key="2">
    <source>
        <dbReference type="ARBA" id="ARBA00005341"/>
    </source>
</evidence>
<comment type="similarity">
    <text evidence="2">Belongs to the CD164 family.</text>
</comment>
<dbReference type="AGR" id="Xenbase:XB-GENE-17330825"/>
<dbReference type="Xenbase" id="XB-GENE-17330825">
    <property type="gene designation" value="tmem123.S"/>
</dbReference>
<evidence type="ECO:0000313" key="13">
    <source>
        <dbReference type="Xenbase" id="XB-GENE-17330825"/>
    </source>
</evidence>
<dbReference type="GO" id="GO:0031410">
    <property type="term" value="C:cytoplasmic vesicle"/>
    <property type="evidence" value="ECO:0000318"/>
    <property type="project" value="GO_Central"/>
</dbReference>
<feature type="transmembrane region" description="Helical" evidence="9">
    <location>
        <begin position="143"/>
        <end position="167"/>
    </location>
</feature>
<reference evidence="11" key="1">
    <citation type="submission" date="2024-06" db="UniProtKB">
        <authorList>
            <consortium name="RefSeq"/>
        </authorList>
    </citation>
    <scope>NUCLEOTIDE SEQUENCE [LARGE SCALE GENOMIC DNA]</scope>
    <source>
        <strain evidence="11">J_2021</strain>
    </source>
</reference>
<feature type="region of interest" description="Disordered" evidence="8">
    <location>
        <begin position="24"/>
        <end position="117"/>
    </location>
</feature>
<reference evidence="12" key="2">
    <citation type="submission" date="2025-08" db="UniProtKB">
        <authorList>
            <consortium name="RefSeq"/>
        </authorList>
    </citation>
    <scope>IDENTIFICATION</scope>
    <source>
        <strain evidence="12">J_2021</strain>
        <tissue evidence="12">Erythrocytes</tissue>
    </source>
</reference>
<dbReference type="OrthoDB" id="6160056at2759"/>
<dbReference type="OMA" id="STIEPAX"/>
<dbReference type="RefSeq" id="XP_018105796.1">
    <property type="nucleotide sequence ID" value="XM_018250307.2"/>
</dbReference>
<evidence type="ECO:0000256" key="8">
    <source>
        <dbReference type="SAM" id="MobiDB-lite"/>
    </source>
</evidence>
<evidence type="ECO:0000256" key="7">
    <source>
        <dbReference type="ARBA" id="ARBA00023180"/>
    </source>
</evidence>
<keyword evidence="11" id="KW-1185">Reference proteome</keyword>
<sequence>MRLPGNKWLGAALLLVLTVSCRVRSDEPTGPPSTSTEKTITSAPVQPTAGSNITDSNTTEPASKDNTTSPVAPTSAVSSTNQSTLAPPTSASTVKPVANTSEATTNVPAKTSATASASTSAATSAVTSSIASQVSPQISGFDLGSFIGGIVLTVGIIAVLFFACKFYNSRRGVQYRTIDEHEAII</sequence>
<gene>
    <name evidence="12 13" type="primary">tmem123.S</name>
</gene>
<dbReference type="Pfam" id="PF05283">
    <property type="entry name" value="MGC-24"/>
    <property type="match status" value="1"/>
</dbReference>
<accession>A0A1L8HAR6</accession>
<dbReference type="Proteomes" id="UP000186698">
    <property type="component" value="Chromosome 2S"/>
</dbReference>
<dbReference type="PROSITE" id="PS51257">
    <property type="entry name" value="PROKAR_LIPOPROTEIN"/>
    <property type="match status" value="1"/>
</dbReference>
<comment type="subcellular location">
    <subcellularLocation>
        <location evidence="1">Membrane</location>
        <topology evidence="1">Single-pass type I membrane protein</topology>
    </subcellularLocation>
</comment>
<protein>
    <submittedName>
        <fullName evidence="12">Porimin</fullName>
    </submittedName>
</protein>
<evidence type="ECO:0000256" key="5">
    <source>
        <dbReference type="ARBA" id="ARBA00022989"/>
    </source>
</evidence>
<dbReference type="GO" id="GO:0016020">
    <property type="term" value="C:membrane"/>
    <property type="evidence" value="ECO:0007669"/>
    <property type="project" value="UniProtKB-SubCell"/>
</dbReference>
<dbReference type="InterPro" id="IPR007947">
    <property type="entry name" value="CD164_MGC24"/>
</dbReference>
<feature type="compositionally biased region" description="Polar residues" evidence="8">
    <location>
        <begin position="32"/>
        <end position="108"/>
    </location>
</feature>
<evidence type="ECO:0000256" key="1">
    <source>
        <dbReference type="ARBA" id="ARBA00004479"/>
    </source>
</evidence>
<name>A0A1L8HAR6_XENLA</name>
<dbReference type="PANTHER" id="PTHR11337:SF14">
    <property type="entry name" value="PORIMIN"/>
    <property type="match status" value="1"/>
</dbReference>
<organism evidence="11 12">
    <name type="scientific">Xenopus laevis</name>
    <name type="common">African clawed frog</name>
    <dbReference type="NCBI Taxonomy" id="8355"/>
    <lineage>
        <taxon>Eukaryota</taxon>
        <taxon>Metazoa</taxon>
        <taxon>Chordata</taxon>
        <taxon>Craniata</taxon>
        <taxon>Vertebrata</taxon>
        <taxon>Euteleostomi</taxon>
        <taxon>Amphibia</taxon>
        <taxon>Batrachia</taxon>
        <taxon>Anura</taxon>
        <taxon>Pipoidea</taxon>
        <taxon>Pipidae</taxon>
        <taxon>Xenopodinae</taxon>
        <taxon>Xenopus</taxon>
        <taxon>Xenopus</taxon>
    </lineage>
</organism>